<evidence type="ECO:0000313" key="3">
    <source>
        <dbReference type="Proteomes" id="UP001279734"/>
    </source>
</evidence>
<keyword evidence="3" id="KW-1185">Reference proteome</keyword>
<dbReference type="Proteomes" id="UP001279734">
    <property type="component" value="Unassembled WGS sequence"/>
</dbReference>
<organism evidence="2 3">
    <name type="scientific">Nepenthes gracilis</name>
    <name type="common">Slender pitcher plant</name>
    <dbReference type="NCBI Taxonomy" id="150966"/>
    <lineage>
        <taxon>Eukaryota</taxon>
        <taxon>Viridiplantae</taxon>
        <taxon>Streptophyta</taxon>
        <taxon>Embryophyta</taxon>
        <taxon>Tracheophyta</taxon>
        <taxon>Spermatophyta</taxon>
        <taxon>Magnoliopsida</taxon>
        <taxon>eudicotyledons</taxon>
        <taxon>Gunneridae</taxon>
        <taxon>Pentapetalae</taxon>
        <taxon>Caryophyllales</taxon>
        <taxon>Nepenthaceae</taxon>
        <taxon>Nepenthes</taxon>
    </lineage>
</organism>
<gene>
    <name evidence="2" type="ORF">Nepgr_001058</name>
</gene>
<feature type="transmembrane region" description="Helical" evidence="1">
    <location>
        <begin position="138"/>
        <end position="155"/>
    </location>
</feature>
<keyword evidence="1" id="KW-1133">Transmembrane helix</keyword>
<feature type="transmembrane region" description="Helical" evidence="1">
    <location>
        <begin position="67"/>
        <end position="91"/>
    </location>
</feature>
<keyword evidence="1" id="KW-0472">Membrane</keyword>
<dbReference type="EMBL" id="BSYO01000001">
    <property type="protein sequence ID" value="GMG99218.1"/>
    <property type="molecule type" value="Genomic_DNA"/>
</dbReference>
<evidence type="ECO:0000256" key="1">
    <source>
        <dbReference type="SAM" id="Phobius"/>
    </source>
</evidence>
<protein>
    <submittedName>
        <fullName evidence="2">Uncharacterized protein</fullName>
    </submittedName>
</protein>
<sequence length="199" mass="21205">MRSCCVRYLQPANLPAELLSSADGSAFRSGDSRAPLLMLISLADLKLRGAVSGCCALRGQVIGGTALLLLISLPDAFIAWLALLTICRVGFEDADLVLWSMWLSGRFVSADMAGQMPIWAWGWFGLAELEKLACVSSLGNFLAAVSWFAGLALMLQRCGLWSVHVLGPVGFIAPSACGADWPAGRCCVRLLPRLTISAC</sequence>
<keyword evidence="1" id="KW-0812">Transmembrane</keyword>
<dbReference type="AlphaFoldDB" id="A0AAD3P3U2"/>
<evidence type="ECO:0000313" key="2">
    <source>
        <dbReference type="EMBL" id="GMG99218.1"/>
    </source>
</evidence>
<accession>A0AAD3P3U2</accession>
<comment type="caution">
    <text evidence="2">The sequence shown here is derived from an EMBL/GenBank/DDBJ whole genome shotgun (WGS) entry which is preliminary data.</text>
</comment>
<name>A0AAD3P3U2_NEPGR</name>
<reference evidence="2" key="1">
    <citation type="submission" date="2023-05" db="EMBL/GenBank/DDBJ databases">
        <title>Nepenthes gracilis genome sequencing.</title>
        <authorList>
            <person name="Fukushima K."/>
        </authorList>
    </citation>
    <scope>NUCLEOTIDE SEQUENCE</scope>
    <source>
        <strain evidence="2">SING2019-196</strain>
    </source>
</reference>
<proteinExistence type="predicted"/>